<dbReference type="InterPro" id="IPR025316">
    <property type="entry name" value="DUF4221"/>
</dbReference>
<feature type="signal peptide" evidence="1">
    <location>
        <begin position="1"/>
        <end position="19"/>
    </location>
</feature>
<organism evidence="2 3">
    <name type="scientific">Flavobacterium procerum</name>
    <dbReference type="NCBI Taxonomy" id="1455569"/>
    <lineage>
        <taxon>Bacteria</taxon>
        <taxon>Pseudomonadati</taxon>
        <taxon>Bacteroidota</taxon>
        <taxon>Flavobacteriia</taxon>
        <taxon>Flavobacteriales</taxon>
        <taxon>Flavobacteriaceae</taxon>
        <taxon>Flavobacterium</taxon>
    </lineage>
</organism>
<evidence type="ECO:0000313" key="3">
    <source>
        <dbReference type="Proteomes" id="UP001589734"/>
    </source>
</evidence>
<dbReference type="EMBL" id="JBHLYW010000006">
    <property type="protein sequence ID" value="MFC0076458.1"/>
    <property type="molecule type" value="Genomic_DNA"/>
</dbReference>
<accession>A0ABV6BLY2</accession>
<comment type="caution">
    <text evidence="2">The sequence shown here is derived from an EMBL/GenBank/DDBJ whole genome shotgun (WGS) entry which is preliminary data.</text>
</comment>
<reference evidence="2 3" key="1">
    <citation type="submission" date="2024-09" db="EMBL/GenBank/DDBJ databases">
        <authorList>
            <person name="Sun Q."/>
            <person name="Mori K."/>
        </authorList>
    </citation>
    <scope>NUCLEOTIDE SEQUENCE [LARGE SCALE GENOMIC DNA]</scope>
    <source>
        <strain evidence="2 3">CGMCC 1.12926</strain>
    </source>
</reference>
<evidence type="ECO:0000256" key="1">
    <source>
        <dbReference type="SAM" id="SignalP"/>
    </source>
</evidence>
<keyword evidence="3" id="KW-1185">Reference proteome</keyword>
<dbReference type="PROSITE" id="PS51257">
    <property type="entry name" value="PROKAR_LIPOPROTEIN"/>
    <property type="match status" value="1"/>
</dbReference>
<dbReference type="Pfam" id="PF13970">
    <property type="entry name" value="DUF4221"/>
    <property type="match status" value="1"/>
</dbReference>
<sequence>MKLLNLKIFGILLFFCVFLSCTTNTNKIENVNKGKLKATMQLSAVKTKRIILDTNTAPKPQYIQMYKDATSNTLNLTFLNTYDNSIYFYDYKTLNFLRRISYNKKGADGIEMPLGYHIKNMDSIYVFNYINLELLIANDKGKVLDKIPLTDNQDFKKASSQSLFYAQFLPETSNPFLETSKELLLPAQYIRTIPDSLISKIKFLERVNLKTNELTLNNTYPSSLYGSNYNWDDETFTEVFGELHPDGDKLIYSFPISHELYITKIGSEQYKTVYAGSNFAGTILSIGKKPNKTKREDLIQHIVSQDLYAAIKYDKYRKVYYRFLRRAIPNATIKTQIKEKPITVIILDSNFGYLGETTIGTSEDWHWQNSFVTEEGLNIEFIDKKDVDEGSLNFKIFVPKKIK</sequence>
<name>A0ABV6BLY2_9FLAO</name>
<dbReference type="RefSeq" id="WP_379682349.1">
    <property type="nucleotide sequence ID" value="NZ_JBHLYW010000006.1"/>
</dbReference>
<gene>
    <name evidence="2" type="ORF">ACFFLS_05365</name>
</gene>
<keyword evidence="1" id="KW-0732">Signal</keyword>
<protein>
    <submittedName>
        <fullName evidence="2">DUF4221 family protein</fullName>
    </submittedName>
</protein>
<feature type="chain" id="PRO_5045612268" evidence="1">
    <location>
        <begin position="20"/>
        <end position="403"/>
    </location>
</feature>
<dbReference type="Proteomes" id="UP001589734">
    <property type="component" value="Unassembled WGS sequence"/>
</dbReference>
<evidence type="ECO:0000313" key="2">
    <source>
        <dbReference type="EMBL" id="MFC0076458.1"/>
    </source>
</evidence>
<proteinExistence type="predicted"/>